<dbReference type="GO" id="GO:0008168">
    <property type="term" value="F:methyltransferase activity"/>
    <property type="evidence" value="ECO:0007669"/>
    <property type="project" value="UniProtKB-KW"/>
</dbReference>
<dbReference type="PANTHER" id="PTHR43280">
    <property type="entry name" value="ARAC-FAMILY TRANSCRIPTIONAL REGULATOR"/>
    <property type="match status" value="1"/>
</dbReference>
<reference evidence="8 9" key="1">
    <citation type="submission" date="2015-09" db="EMBL/GenBank/DDBJ databases">
        <title>Genome sequencing project for genomic taxonomy and phylogenomics of Bacillus-like bacteria.</title>
        <authorList>
            <person name="Liu B."/>
            <person name="Wang J."/>
            <person name="Zhu Y."/>
            <person name="Liu G."/>
            <person name="Chen Q."/>
            <person name="Chen Z."/>
            <person name="Lan J."/>
            <person name="Che J."/>
            <person name="Ge C."/>
            <person name="Shi H."/>
            <person name="Pan Z."/>
            <person name="Liu X."/>
        </authorList>
    </citation>
    <scope>NUCLEOTIDE SEQUENCE [LARGE SCALE GENOMIC DNA]</scope>
    <source>
        <strain evidence="8 9">FJAT-18043</strain>
    </source>
</reference>
<dbReference type="GO" id="GO:0003700">
    <property type="term" value="F:DNA-binding transcription factor activity"/>
    <property type="evidence" value="ECO:0007669"/>
    <property type="project" value="InterPro"/>
</dbReference>
<comment type="cofactor">
    <cofactor evidence="1">
        <name>Zn(2+)</name>
        <dbReference type="ChEBI" id="CHEBI:29105"/>
    </cofactor>
</comment>
<evidence type="ECO:0000256" key="3">
    <source>
        <dbReference type="ARBA" id="ARBA00023015"/>
    </source>
</evidence>
<dbReference type="RefSeq" id="WP_053478832.1">
    <property type="nucleotide sequence ID" value="NZ_CP041305.1"/>
</dbReference>
<dbReference type="GO" id="GO:0032259">
    <property type="term" value="P:methylation"/>
    <property type="evidence" value="ECO:0007669"/>
    <property type="project" value="UniProtKB-KW"/>
</dbReference>
<evidence type="ECO:0000313" key="9">
    <source>
        <dbReference type="Proteomes" id="UP000050996"/>
    </source>
</evidence>
<proteinExistence type="predicted"/>
<dbReference type="PANTHER" id="PTHR43280:SF2">
    <property type="entry name" value="HTH-TYPE TRANSCRIPTIONAL REGULATOR EXSA"/>
    <property type="match status" value="1"/>
</dbReference>
<dbReference type="Proteomes" id="UP000050996">
    <property type="component" value="Unassembled WGS sequence"/>
</dbReference>
<dbReference type="InterPro" id="IPR016220">
    <property type="entry name" value="Me-P-triester_DNA_alkyl-Trfase"/>
</dbReference>
<organism evidence="8 9">
    <name type="scientific">Cytobacillus solani</name>
    <dbReference type="NCBI Taxonomy" id="1637975"/>
    <lineage>
        <taxon>Bacteria</taxon>
        <taxon>Bacillati</taxon>
        <taxon>Bacillota</taxon>
        <taxon>Bacilli</taxon>
        <taxon>Bacillales</taxon>
        <taxon>Bacillaceae</taxon>
        <taxon>Cytobacillus</taxon>
    </lineage>
</organism>
<dbReference type="InterPro" id="IPR018060">
    <property type="entry name" value="HTH_AraC"/>
</dbReference>
<keyword evidence="5" id="KW-0010">Activator</keyword>
<comment type="caution">
    <text evidence="8">The sequence shown here is derived from an EMBL/GenBank/DDBJ whole genome shotgun (WGS) entry which is preliminary data.</text>
</comment>
<dbReference type="PROSITE" id="PS01124">
    <property type="entry name" value="HTH_ARAC_FAMILY_2"/>
    <property type="match status" value="1"/>
</dbReference>
<evidence type="ECO:0000256" key="6">
    <source>
        <dbReference type="ARBA" id="ARBA00023163"/>
    </source>
</evidence>
<evidence type="ECO:0000256" key="4">
    <source>
        <dbReference type="ARBA" id="ARBA00023125"/>
    </source>
</evidence>
<keyword evidence="6" id="KW-0804">Transcription</keyword>
<evidence type="ECO:0000256" key="5">
    <source>
        <dbReference type="ARBA" id="ARBA00023159"/>
    </source>
</evidence>
<dbReference type="InterPro" id="IPR035451">
    <property type="entry name" value="Ada-like_dom_sf"/>
</dbReference>
<dbReference type="PATRIC" id="fig|1637975.4.peg.5222"/>
<keyword evidence="9" id="KW-1185">Reference proteome</keyword>
<dbReference type="Gene3D" id="1.10.10.60">
    <property type="entry name" value="Homeodomain-like"/>
    <property type="match status" value="2"/>
</dbReference>
<dbReference type="GO" id="GO:0006281">
    <property type="term" value="P:DNA repair"/>
    <property type="evidence" value="ECO:0007669"/>
    <property type="project" value="InterPro"/>
</dbReference>
<dbReference type="InterPro" id="IPR004026">
    <property type="entry name" value="Ada_DNA_repair_Zn-bd"/>
</dbReference>
<evidence type="ECO:0000259" key="7">
    <source>
        <dbReference type="PROSITE" id="PS01124"/>
    </source>
</evidence>
<dbReference type="STRING" id="1637975.AN957_25850"/>
<sequence length="175" mass="20666">MWEKIIACDRKYDGLFYTAVKTTKIYCRPSCRSRKPKKTNVSFYLDINEVEQAGFRACKRCQPEVEHSPHIGLVRKTITFLVNHYKQQLVLQDIADHVGVSPYYLERLFKQETAETPRTYLEKIRVDKAAYLLISTDQTNLEICYEVGFQSPSNFYRVFRRLKSCSPSEYRDLDR</sequence>
<dbReference type="GO" id="GO:0008270">
    <property type="term" value="F:zinc ion binding"/>
    <property type="evidence" value="ECO:0007669"/>
    <property type="project" value="InterPro"/>
</dbReference>
<evidence type="ECO:0000256" key="2">
    <source>
        <dbReference type="ARBA" id="ARBA00022603"/>
    </source>
</evidence>
<dbReference type="Pfam" id="PF12833">
    <property type="entry name" value="HTH_18"/>
    <property type="match status" value="1"/>
</dbReference>
<dbReference type="AlphaFoldDB" id="A0A0Q3QVR7"/>
<dbReference type="SUPFAM" id="SSF46689">
    <property type="entry name" value="Homeodomain-like"/>
    <property type="match status" value="2"/>
</dbReference>
<dbReference type="Gene3D" id="3.40.10.10">
    <property type="entry name" value="DNA Methylphosphotriester Repair Domain"/>
    <property type="match status" value="1"/>
</dbReference>
<dbReference type="InterPro" id="IPR009057">
    <property type="entry name" value="Homeodomain-like_sf"/>
</dbReference>
<gene>
    <name evidence="8" type="ORF">AN957_25850</name>
</gene>
<feature type="domain" description="HTH araC/xylS-type" evidence="7">
    <location>
        <begin position="75"/>
        <end position="173"/>
    </location>
</feature>
<accession>A0A0Q3QVR7</accession>
<keyword evidence="4" id="KW-0238">DNA-binding</keyword>
<dbReference type="EMBL" id="LJIX01000006">
    <property type="protein sequence ID" value="KQL22089.1"/>
    <property type="molecule type" value="Genomic_DNA"/>
</dbReference>
<protein>
    <submittedName>
        <fullName evidence="8">Adenosine deaminase</fullName>
    </submittedName>
</protein>
<dbReference type="Pfam" id="PF02805">
    <property type="entry name" value="Ada_Zn_binding"/>
    <property type="match status" value="1"/>
</dbReference>
<evidence type="ECO:0000313" key="8">
    <source>
        <dbReference type="EMBL" id="KQL22089.1"/>
    </source>
</evidence>
<evidence type="ECO:0000256" key="1">
    <source>
        <dbReference type="ARBA" id="ARBA00001947"/>
    </source>
</evidence>
<dbReference type="SMART" id="SM00342">
    <property type="entry name" value="HTH_ARAC"/>
    <property type="match status" value="1"/>
</dbReference>
<keyword evidence="2" id="KW-0489">Methyltransferase</keyword>
<dbReference type="SUPFAM" id="SSF57884">
    <property type="entry name" value="Ada DNA repair protein, N-terminal domain (N-Ada 10)"/>
    <property type="match status" value="1"/>
</dbReference>
<dbReference type="PIRSF" id="PIRSF000408">
    <property type="entry name" value="Alkyltransferas_AdaA"/>
    <property type="match status" value="1"/>
</dbReference>
<keyword evidence="2" id="KW-0808">Transferase</keyword>
<keyword evidence="3" id="KW-0805">Transcription regulation</keyword>
<name>A0A0Q3QVR7_9BACI</name>
<dbReference type="GO" id="GO:0043565">
    <property type="term" value="F:sequence-specific DNA binding"/>
    <property type="evidence" value="ECO:0007669"/>
    <property type="project" value="InterPro"/>
</dbReference>